<feature type="domain" description="Chromatin assembly factor 1 subunit A dimerization" evidence="6">
    <location>
        <begin position="351"/>
        <end position="424"/>
    </location>
</feature>
<reference evidence="8 9" key="1">
    <citation type="journal article" date="2018" name="IMA Fungus">
        <title>IMA Genome-F 9: Draft genome sequence of Annulohypoxylon stygium, Aspergillus mulundensis, Berkeleyomyces basicola (syn. Thielaviopsis basicola), Ceratocystis smalleyi, two Cercospora beticola strains, Coleophoma cylindrospora, Fusarium fracticaudum, Phialophora cf. hyalina, and Morchella septimelata.</title>
        <authorList>
            <person name="Wingfield B.D."/>
            <person name="Bills G.F."/>
            <person name="Dong Y."/>
            <person name="Huang W."/>
            <person name="Nel W.J."/>
            <person name="Swalarsk-Parry B.S."/>
            <person name="Vaghefi N."/>
            <person name="Wilken P.M."/>
            <person name="An Z."/>
            <person name="de Beer Z.W."/>
            <person name="De Vos L."/>
            <person name="Chen L."/>
            <person name="Duong T.A."/>
            <person name="Gao Y."/>
            <person name="Hammerbacher A."/>
            <person name="Kikkert J.R."/>
            <person name="Li Y."/>
            <person name="Li H."/>
            <person name="Li K."/>
            <person name="Li Q."/>
            <person name="Liu X."/>
            <person name="Ma X."/>
            <person name="Naidoo K."/>
            <person name="Pethybridge S.J."/>
            <person name="Sun J."/>
            <person name="Steenkamp E.T."/>
            <person name="van der Nest M.A."/>
            <person name="van Wyk S."/>
            <person name="Wingfield M.J."/>
            <person name="Xiong C."/>
            <person name="Yue Q."/>
            <person name="Zhang X."/>
        </authorList>
    </citation>
    <scope>NUCLEOTIDE SEQUENCE [LARGE SCALE GENOMIC DNA]</scope>
    <source>
        <strain evidence="8 9">BP5796</strain>
    </source>
</reference>
<dbReference type="OrthoDB" id="79480at2759"/>
<evidence type="ECO:0000313" key="9">
    <source>
        <dbReference type="Proteomes" id="UP000256328"/>
    </source>
</evidence>
<dbReference type="Proteomes" id="UP000256328">
    <property type="component" value="Unassembled WGS sequence"/>
</dbReference>
<dbReference type="CDD" id="cd06503">
    <property type="entry name" value="ATP-synt_Fo_b"/>
    <property type="match status" value="1"/>
</dbReference>
<dbReference type="GO" id="GO:0006260">
    <property type="term" value="P:DNA replication"/>
    <property type="evidence" value="ECO:0007669"/>
    <property type="project" value="UniProtKB-KW"/>
</dbReference>
<evidence type="ECO:0000256" key="3">
    <source>
        <dbReference type="ARBA" id="ARBA00023204"/>
    </source>
</evidence>
<evidence type="ECO:0000256" key="4">
    <source>
        <dbReference type="ARBA" id="ARBA00023242"/>
    </source>
</evidence>
<gene>
    <name evidence="8" type="ORF">BP5796_11646</name>
</gene>
<feature type="region of interest" description="Disordered" evidence="5">
    <location>
        <begin position="401"/>
        <end position="425"/>
    </location>
</feature>
<feature type="compositionally biased region" description="Polar residues" evidence="5">
    <location>
        <begin position="44"/>
        <end position="60"/>
    </location>
</feature>
<dbReference type="EMBL" id="PDLN01000019">
    <property type="protein sequence ID" value="RDW60040.1"/>
    <property type="molecule type" value="Genomic_DNA"/>
</dbReference>
<feature type="region of interest" description="Disordered" evidence="5">
    <location>
        <begin position="527"/>
        <end position="549"/>
    </location>
</feature>
<sequence>MSLSQSTKSPKRDFDSTFGVEPSPQATLPTPPISIKAVPRDNSPARSHTGSMTDPESTTPSRKHEPCQLPSGPVSAFAALNGTPHPPAKKPKLSFAEKEEQKLNKQIRDAEKAAERAKKEADKREKAEEKAKREAENEAQRLKRDAEREEKRRTTEANKAAKEEAKRQVNEAKRQRDEEKRRREEEKRKKERSQPKLMNFFGAPTIRRGSVSSRESMSPAPGASASDQQTPNKAKEISFYEKQFPPFFVHSDVKVAPYNHFERDQQGSESIEKTLDSYVVDHRGTEEVRRFDAVSYFHMLDTTLRGKRPLPVREIMTAMSGNASKPIDLTTDSQNSHIKRTGVLLSKIPVKFLKFQEDVRPPYIGTYTSRPVTSISKLARNFKRRDLPDTNYDYDSEAEWVEDEDAEDCNSDGEEEEDLDDVDDMDGFLDDDNDDGLNSRRIVVQGDLEPVSTGLCWEDHRKCNTNVKLVQYRMEIMLDGPIKSIDPFSKAYWESPVTTSGSMDPPRLPLHAVKGNNLFSTLSSKPVKPAFSSPQPQSTPLASATAKPHKKMITDDAMEDFKREVAGSDLSKIGLVEVLKKKFPKQTGAAIKETLETIAKRVGTKQAEKRWVIIDEHQ</sequence>
<protein>
    <recommendedName>
        <fullName evidence="10">Chromatin assembly factor 1 subunit A</fullName>
    </recommendedName>
</protein>
<keyword evidence="2" id="KW-0227">DNA damage</keyword>
<feature type="compositionally biased region" description="Polar residues" evidence="5">
    <location>
        <begin position="532"/>
        <end position="542"/>
    </location>
</feature>
<feature type="domain" description="Chromatin assembly factor 1 subunit Cac1-like C-terminal" evidence="7">
    <location>
        <begin position="558"/>
        <end position="613"/>
    </location>
</feature>
<evidence type="ECO:0000259" key="7">
    <source>
        <dbReference type="Pfam" id="PF21796"/>
    </source>
</evidence>
<evidence type="ECO:0000256" key="1">
    <source>
        <dbReference type="ARBA" id="ARBA00004123"/>
    </source>
</evidence>
<dbReference type="Pfam" id="PF21796">
    <property type="entry name" value="Cac1_C"/>
    <property type="match status" value="1"/>
</dbReference>
<dbReference type="Pfam" id="PF12253">
    <property type="entry name" value="CAF1A_dimeriz"/>
    <property type="match status" value="1"/>
</dbReference>
<dbReference type="GO" id="GO:0005634">
    <property type="term" value="C:nucleus"/>
    <property type="evidence" value="ECO:0007669"/>
    <property type="project" value="UniProtKB-SubCell"/>
</dbReference>
<keyword evidence="9" id="KW-1185">Reference proteome</keyword>
<comment type="caution">
    <text evidence="8">The sequence shown here is derived from an EMBL/GenBank/DDBJ whole genome shotgun (WGS) entry which is preliminary data.</text>
</comment>
<dbReference type="PANTHER" id="PTHR15272:SF0">
    <property type="entry name" value="CHROMATIN ASSEMBLY FACTOR 1 SUBUNIT A"/>
    <property type="match status" value="1"/>
</dbReference>
<dbReference type="GO" id="GO:0006281">
    <property type="term" value="P:DNA repair"/>
    <property type="evidence" value="ECO:0007669"/>
    <property type="project" value="UniProtKB-KW"/>
</dbReference>
<feature type="region of interest" description="Disordered" evidence="5">
    <location>
        <begin position="1"/>
        <end position="233"/>
    </location>
</feature>
<accession>A0A3D8QEE7</accession>
<keyword evidence="4" id="KW-0539">Nucleus</keyword>
<proteinExistence type="predicted"/>
<evidence type="ECO:0008006" key="10">
    <source>
        <dbReference type="Google" id="ProtNLM"/>
    </source>
</evidence>
<comment type="subcellular location">
    <subcellularLocation>
        <location evidence="1">Nucleus</location>
    </subcellularLocation>
</comment>
<dbReference type="AlphaFoldDB" id="A0A3D8QEE7"/>
<evidence type="ECO:0000256" key="2">
    <source>
        <dbReference type="ARBA" id="ARBA00022763"/>
    </source>
</evidence>
<evidence type="ECO:0000259" key="6">
    <source>
        <dbReference type="Pfam" id="PF12253"/>
    </source>
</evidence>
<dbReference type="PANTHER" id="PTHR15272">
    <property type="entry name" value="CHROMATIN ASSEMBLY FACTOR 1 SUBUNIT A CAF-1 SUBUNIT A"/>
    <property type="match status" value="1"/>
</dbReference>
<keyword evidence="3" id="KW-0234">DNA repair</keyword>
<name>A0A3D8QEE7_9HELO</name>
<dbReference type="InterPro" id="IPR022043">
    <property type="entry name" value="CAF1A_DD"/>
</dbReference>
<dbReference type="InterPro" id="IPR048800">
    <property type="entry name" value="Cac1-like_C"/>
</dbReference>
<feature type="compositionally biased region" description="Basic and acidic residues" evidence="5">
    <location>
        <begin position="95"/>
        <end position="194"/>
    </location>
</feature>
<evidence type="ECO:0000256" key="5">
    <source>
        <dbReference type="SAM" id="MobiDB-lite"/>
    </source>
</evidence>
<organism evidence="8 9">
    <name type="scientific">Coleophoma crateriformis</name>
    <dbReference type="NCBI Taxonomy" id="565419"/>
    <lineage>
        <taxon>Eukaryota</taxon>
        <taxon>Fungi</taxon>
        <taxon>Dikarya</taxon>
        <taxon>Ascomycota</taxon>
        <taxon>Pezizomycotina</taxon>
        <taxon>Leotiomycetes</taxon>
        <taxon>Helotiales</taxon>
        <taxon>Dermateaceae</taxon>
        <taxon>Coleophoma</taxon>
    </lineage>
</organism>
<dbReference type="GO" id="GO:0033186">
    <property type="term" value="C:CAF-1 complex"/>
    <property type="evidence" value="ECO:0007669"/>
    <property type="project" value="TreeGrafter"/>
</dbReference>
<evidence type="ECO:0000313" key="8">
    <source>
        <dbReference type="EMBL" id="RDW60040.1"/>
    </source>
</evidence>
<dbReference type="GO" id="GO:0006334">
    <property type="term" value="P:nucleosome assembly"/>
    <property type="evidence" value="ECO:0007669"/>
    <property type="project" value="TreeGrafter"/>
</dbReference>